<dbReference type="HOGENOM" id="CLU_3079998_0_0_9"/>
<dbReference type="Proteomes" id="UP000016608">
    <property type="component" value="Unassembled WGS sequence"/>
</dbReference>
<gene>
    <name evidence="1" type="ORF">HMPREF0373_01890</name>
</gene>
<sequence length="52" mass="5998">MICIILLGEYSVGRGCEKSELFTCIGGKGNRVFKQRKFCYNVNTQRRALHQM</sequence>
<comment type="caution">
    <text evidence="1">The sequence shown here is derived from an EMBL/GenBank/DDBJ whole genome shotgun (WGS) entry which is preliminary data.</text>
</comment>
<evidence type="ECO:0000313" key="1">
    <source>
        <dbReference type="EMBL" id="ERK46095.1"/>
    </source>
</evidence>
<accession>U2P6H5</accession>
<protein>
    <submittedName>
        <fullName evidence="1">Uncharacterized protein</fullName>
    </submittedName>
</protein>
<keyword evidence="2" id="KW-1185">Reference proteome</keyword>
<reference evidence="1 2" key="1">
    <citation type="submission" date="2013-06" db="EMBL/GenBank/DDBJ databases">
        <authorList>
            <person name="Weinstock G."/>
            <person name="Sodergren E."/>
            <person name="Lobos E.A."/>
            <person name="Fulton L."/>
            <person name="Fulton R."/>
            <person name="Courtney L."/>
            <person name="Fronick C."/>
            <person name="O'Laughlin M."/>
            <person name="Godfrey J."/>
            <person name="Wilson R.M."/>
            <person name="Miner T."/>
            <person name="Farmer C."/>
            <person name="Delehaunty K."/>
            <person name="Cordes M."/>
            <person name="Minx P."/>
            <person name="Tomlinson C."/>
            <person name="Chen J."/>
            <person name="Wollam A."/>
            <person name="Pepin K.H."/>
            <person name="Bhonagiri V."/>
            <person name="Zhang X."/>
            <person name="Warren W."/>
            <person name="Mitreva M."/>
            <person name="Mardis E.R."/>
            <person name="Wilson R.K."/>
        </authorList>
    </citation>
    <scope>NUCLEOTIDE SEQUENCE [LARGE SCALE GENOMIC DNA]</scope>
    <source>
        <strain evidence="1 2">ATCC 29099</strain>
    </source>
</reference>
<organism evidence="1 2">
    <name type="scientific">Eubacterium ramulus ATCC 29099</name>
    <dbReference type="NCBI Taxonomy" id="1256908"/>
    <lineage>
        <taxon>Bacteria</taxon>
        <taxon>Bacillati</taxon>
        <taxon>Bacillota</taxon>
        <taxon>Clostridia</taxon>
        <taxon>Eubacteriales</taxon>
        <taxon>Eubacteriaceae</taxon>
        <taxon>Eubacterium</taxon>
    </lineage>
</organism>
<name>U2P6H5_EUBRA</name>
<dbReference type="AlphaFoldDB" id="U2P6H5"/>
<dbReference type="EMBL" id="AWVJ01000116">
    <property type="protein sequence ID" value="ERK46095.1"/>
    <property type="molecule type" value="Genomic_DNA"/>
</dbReference>
<proteinExistence type="predicted"/>
<evidence type="ECO:0000313" key="2">
    <source>
        <dbReference type="Proteomes" id="UP000016608"/>
    </source>
</evidence>